<dbReference type="Proteomes" id="UP000187209">
    <property type="component" value="Unassembled WGS sequence"/>
</dbReference>
<dbReference type="EMBL" id="MPUH01000102">
    <property type="protein sequence ID" value="OMJ90487.1"/>
    <property type="molecule type" value="Genomic_DNA"/>
</dbReference>
<evidence type="ECO:0000313" key="2">
    <source>
        <dbReference type="Proteomes" id="UP000187209"/>
    </source>
</evidence>
<organism evidence="1 2">
    <name type="scientific">Stentor coeruleus</name>
    <dbReference type="NCBI Taxonomy" id="5963"/>
    <lineage>
        <taxon>Eukaryota</taxon>
        <taxon>Sar</taxon>
        <taxon>Alveolata</taxon>
        <taxon>Ciliophora</taxon>
        <taxon>Postciliodesmatophora</taxon>
        <taxon>Heterotrichea</taxon>
        <taxon>Heterotrichida</taxon>
        <taxon>Stentoridae</taxon>
        <taxon>Stentor</taxon>
    </lineage>
</organism>
<dbReference type="SUPFAM" id="SSF48452">
    <property type="entry name" value="TPR-like"/>
    <property type="match status" value="1"/>
</dbReference>
<dbReference type="AlphaFoldDB" id="A0A1R2CN92"/>
<reference evidence="1 2" key="1">
    <citation type="submission" date="2016-11" db="EMBL/GenBank/DDBJ databases">
        <title>The macronuclear genome of Stentor coeruleus: a giant cell with tiny introns.</title>
        <authorList>
            <person name="Slabodnick M."/>
            <person name="Ruby J.G."/>
            <person name="Reiff S.B."/>
            <person name="Swart E.C."/>
            <person name="Gosai S."/>
            <person name="Prabakaran S."/>
            <person name="Witkowska E."/>
            <person name="Larue G.E."/>
            <person name="Fisher S."/>
            <person name="Freeman R.M."/>
            <person name="Gunawardena J."/>
            <person name="Chu W."/>
            <person name="Stover N.A."/>
            <person name="Gregory B.D."/>
            <person name="Nowacki M."/>
            <person name="Derisi J."/>
            <person name="Roy S.W."/>
            <person name="Marshall W.F."/>
            <person name="Sood P."/>
        </authorList>
    </citation>
    <scope>NUCLEOTIDE SEQUENCE [LARGE SCALE GENOMIC DNA]</scope>
    <source>
        <strain evidence="1">WM001</strain>
    </source>
</reference>
<proteinExistence type="predicted"/>
<gene>
    <name evidence="1" type="ORF">SteCoe_7191</name>
</gene>
<accession>A0A1R2CN92</accession>
<dbReference type="Gene3D" id="1.25.40.10">
    <property type="entry name" value="Tetratricopeptide repeat domain"/>
    <property type="match status" value="1"/>
</dbReference>
<name>A0A1R2CN92_9CILI</name>
<comment type="caution">
    <text evidence="1">The sequence shown here is derived from an EMBL/GenBank/DDBJ whole genome shotgun (WGS) entry which is preliminary data.</text>
</comment>
<dbReference type="OrthoDB" id="321416at2759"/>
<sequence length="795" mass="93245">MDNDVLQQPYLTQIRTATNLSFASSHCSLEDLSSEDFYELCKARLKVSKKNAAIMLKLKGNITIPELSFYDSNEFEEQAQKKLQELRKAREIENERWTAPIIEKQDLLSTFVFFLVKEKHLQIMIPDYEVVACKEIFNKPSCHEACFGLARLYGYEGKFYQALEYLNMALSYKNDIIYKVWQSIFTVKITKQTETETVQAKSLFSSLLCCNPTKRSSSVINLLQGCLESSETLWGYMELSLKGFSDLDLPEHYASRIKSLDPYMGYLSWSEVYFRRNEWQKSLDILKQLISNYNYRPEAYIKLWYHYYYNVKDYEQADGIISEALLSVGSLEYHNYYILFCVFSAKTHFKLKRTKHCLYLLQRKYLENPTYSYFLYMYGKYCTKSNDYMYNGTAIGALYECIRLCDISRYAKIYYWLTKAYIQARQYIEAFYTAKLALQYIGSSSSAKSLELRKWMLKMQSNISKIEDVERILDSDFDSEAFRICKKFCNDAKDIHKFTADIIHAKMLWKTGRHEEALKKLYAVSGISTVKMNAYFLLLKYLGEQNNFKCMKTIGCEMVIKCKNPQVPANVWVKANLLYAKILVKNDKPGKAILILKLLAKVLPPIPFANINYTKILQRAQNLQDLTSAHLKSLHSCNTYNYSTYKNSYIERCIDPREFSHGLIGEEGAPMPIATEVKIKERGGERRVSEQFSQFKVYSKKITYNDRDIETEEKKENIYEAFLVPPREFKLLTVCSDFTFLYKIAKIAYFYNVSHHDGICAIYDYIELLKFERDNEKRNKMMEKAEKIKRQFNAN</sequence>
<protein>
    <submittedName>
        <fullName evidence="1">Uncharacterized protein</fullName>
    </submittedName>
</protein>
<evidence type="ECO:0000313" key="1">
    <source>
        <dbReference type="EMBL" id="OMJ90487.1"/>
    </source>
</evidence>
<dbReference type="InterPro" id="IPR011990">
    <property type="entry name" value="TPR-like_helical_dom_sf"/>
</dbReference>
<keyword evidence="2" id="KW-1185">Reference proteome</keyword>